<dbReference type="EMBL" id="BAABLP010000008">
    <property type="protein sequence ID" value="GAA4755270.1"/>
    <property type="molecule type" value="Genomic_DNA"/>
</dbReference>
<gene>
    <name evidence="2" type="ORF">GCM10025783_30560</name>
</gene>
<evidence type="ECO:0000313" key="3">
    <source>
        <dbReference type="Proteomes" id="UP001500121"/>
    </source>
</evidence>
<comment type="caution">
    <text evidence="2">The sequence shown here is derived from an EMBL/GenBank/DDBJ whole genome shotgun (WGS) entry which is preliminary data.</text>
</comment>
<evidence type="ECO:0000313" key="2">
    <source>
        <dbReference type="EMBL" id="GAA4755270.1"/>
    </source>
</evidence>
<dbReference type="Proteomes" id="UP001500121">
    <property type="component" value="Unassembled WGS sequence"/>
</dbReference>
<evidence type="ECO:0000256" key="1">
    <source>
        <dbReference type="SAM" id="Phobius"/>
    </source>
</evidence>
<accession>A0ABP8ZFK5</accession>
<sequence length="92" mass="9818">MPRWTLLVLLIVGVICAGIGTILLDPVHTASFGWTAYAPLSRSIHSGNAVYTPIDPTWLQWRPRIGATLLALGAGTTGAALVALLTRRRARA</sequence>
<keyword evidence="3" id="KW-1185">Reference proteome</keyword>
<organism evidence="2 3">
    <name type="scientific">Amnibacterium soli</name>
    <dbReference type="NCBI Taxonomy" id="1282736"/>
    <lineage>
        <taxon>Bacteria</taxon>
        <taxon>Bacillati</taxon>
        <taxon>Actinomycetota</taxon>
        <taxon>Actinomycetes</taxon>
        <taxon>Micrococcales</taxon>
        <taxon>Microbacteriaceae</taxon>
        <taxon>Amnibacterium</taxon>
    </lineage>
</organism>
<protein>
    <submittedName>
        <fullName evidence="2">Uncharacterized protein</fullName>
    </submittedName>
</protein>
<reference evidence="3" key="1">
    <citation type="journal article" date="2019" name="Int. J. Syst. Evol. Microbiol.">
        <title>The Global Catalogue of Microorganisms (GCM) 10K type strain sequencing project: providing services to taxonomists for standard genome sequencing and annotation.</title>
        <authorList>
            <consortium name="The Broad Institute Genomics Platform"/>
            <consortium name="The Broad Institute Genome Sequencing Center for Infectious Disease"/>
            <person name="Wu L."/>
            <person name="Ma J."/>
        </authorList>
    </citation>
    <scope>NUCLEOTIDE SEQUENCE [LARGE SCALE GENOMIC DNA]</scope>
    <source>
        <strain evidence="3">JCM 19015</strain>
    </source>
</reference>
<dbReference type="RefSeq" id="WP_345482213.1">
    <property type="nucleotide sequence ID" value="NZ_BAABLP010000008.1"/>
</dbReference>
<name>A0ABP8ZFK5_9MICO</name>
<proteinExistence type="predicted"/>
<feature type="transmembrane region" description="Helical" evidence="1">
    <location>
        <begin position="65"/>
        <end position="86"/>
    </location>
</feature>
<keyword evidence="1" id="KW-0472">Membrane</keyword>
<keyword evidence="1" id="KW-0812">Transmembrane</keyword>
<keyword evidence="1" id="KW-1133">Transmembrane helix</keyword>